<dbReference type="Proteomes" id="UP000190857">
    <property type="component" value="Unassembled WGS sequence"/>
</dbReference>
<organism evidence="1 2">
    <name type="scientific">Okibacterium fritillariae</name>
    <dbReference type="NCBI Taxonomy" id="123320"/>
    <lineage>
        <taxon>Bacteria</taxon>
        <taxon>Bacillati</taxon>
        <taxon>Actinomycetota</taxon>
        <taxon>Actinomycetes</taxon>
        <taxon>Micrococcales</taxon>
        <taxon>Microbacteriaceae</taxon>
        <taxon>Okibacterium</taxon>
    </lineage>
</organism>
<evidence type="ECO:0000313" key="1">
    <source>
        <dbReference type="EMBL" id="SKC36546.1"/>
    </source>
</evidence>
<dbReference type="AlphaFoldDB" id="A0A1T5IBI3"/>
<proteinExistence type="predicted"/>
<evidence type="ECO:0000313" key="2">
    <source>
        <dbReference type="Proteomes" id="UP000190857"/>
    </source>
</evidence>
<keyword evidence="2" id="KW-1185">Reference proteome</keyword>
<name>A0A1T5IBI3_9MICO</name>
<accession>A0A1T5IBI3</accession>
<reference evidence="1 2" key="1">
    <citation type="submission" date="2017-02" db="EMBL/GenBank/DDBJ databases">
        <authorList>
            <person name="Peterson S.W."/>
        </authorList>
    </citation>
    <scope>NUCLEOTIDE SEQUENCE [LARGE SCALE GENOMIC DNA]</scope>
    <source>
        <strain evidence="1 2">VKM Ac-2059</strain>
    </source>
</reference>
<dbReference type="EMBL" id="FUZP01000001">
    <property type="protein sequence ID" value="SKC36546.1"/>
    <property type="molecule type" value="Genomic_DNA"/>
</dbReference>
<protein>
    <submittedName>
        <fullName evidence="1">Uncharacterized protein</fullName>
    </submittedName>
</protein>
<sequence length="107" mass="12123">MLDGLALRRYPGHMIMTIVVGVQEQHTVMFSFDKVWGRLSIMVDGQSVVDTVRIASLSTVATWEFPVGWNERHIVRIEKHRATFFAGFRPQPVYAYVDGDLVAQNSA</sequence>
<gene>
    <name evidence="1" type="ORF">SAMN06309945_0212</name>
</gene>